<accession>A0A8I3X0K0</accession>
<reference evidence="1 2" key="1">
    <citation type="submission" date="2009-03" db="EMBL/GenBank/DDBJ databases">
        <authorList>
            <person name="Warren W."/>
            <person name="Ye L."/>
            <person name="Minx P."/>
            <person name="Worley K."/>
            <person name="Gibbs R."/>
            <person name="Wilson R.K."/>
        </authorList>
    </citation>
    <scope>NUCLEOTIDE SEQUENCE [LARGE SCALE GENOMIC DNA]</scope>
</reference>
<sequence length="163" mass="18665">STRLGLPKCWDYRREPPHPASIFFFFLKWSLALLSRLECSGAILAHCNLHLQGSSDSPASDSGVAGIRRTRHHTRLIFLVESRFHHVAQTGLKLLTLSSRSTHLGFPKCWDYRHVPPPWLIFFFFLRQSHTVAQDGVQWQDLGSLQPPPPWFKQFSCLSLLSS</sequence>
<proteinExistence type="predicted"/>
<protein>
    <submittedName>
        <fullName evidence="1">Uncharacterized protein</fullName>
    </submittedName>
</protein>
<reference evidence="1" key="2">
    <citation type="submission" date="2025-08" db="UniProtKB">
        <authorList>
            <consortium name="Ensembl"/>
        </authorList>
    </citation>
    <scope>IDENTIFICATION</scope>
</reference>
<evidence type="ECO:0000313" key="1">
    <source>
        <dbReference type="Ensembl" id="ENSCJAP00000090607.1"/>
    </source>
</evidence>
<dbReference type="GeneTree" id="ENSGT01150000286943"/>
<dbReference type="PANTHER" id="PTHR12138">
    <property type="entry name" value="PRIMATE-EXPANDED PROTEIN FAMILY"/>
    <property type="match status" value="1"/>
</dbReference>
<dbReference type="PRINTS" id="PR02045">
    <property type="entry name" value="F138DOMAIN"/>
</dbReference>
<dbReference type="PANTHER" id="PTHR12138:SF162">
    <property type="entry name" value="CHROMOSOME UNDETERMINED SCAFFOLD_275, WHOLE GENOME SHOTGUN SEQUENCE"/>
    <property type="match status" value="1"/>
</dbReference>
<dbReference type="Proteomes" id="UP000008225">
    <property type="component" value="Chromosome 1"/>
</dbReference>
<evidence type="ECO:0000313" key="2">
    <source>
        <dbReference type="Proteomes" id="UP000008225"/>
    </source>
</evidence>
<name>A0A8I3X0K0_CALJA</name>
<organism evidence="1 2">
    <name type="scientific">Callithrix jacchus</name>
    <name type="common">White-tufted-ear marmoset</name>
    <name type="synonym">Simia Jacchus</name>
    <dbReference type="NCBI Taxonomy" id="9483"/>
    <lineage>
        <taxon>Eukaryota</taxon>
        <taxon>Metazoa</taxon>
        <taxon>Chordata</taxon>
        <taxon>Craniata</taxon>
        <taxon>Vertebrata</taxon>
        <taxon>Euteleostomi</taxon>
        <taxon>Mammalia</taxon>
        <taxon>Eutheria</taxon>
        <taxon>Euarchontoglires</taxon>
        <taxon>Primates</taxon>
        <taxon>Haplorrhini</taxon>
        <taxon>Platyrrhini</taxon>
        <taxon>Cebidae</taxon>
        <taxon>Callitrichinae</taxon>
        <taxon>Callithrix</taxon>
        <taxon>Callithrix</taxon>
    </lineage>
</organism>
<keyword evidence="2" id="KW-1185">Reference proteome</keyword>
<dbReference type="Ensembl" id="ENSCJAT00000133947.1">
    <property type="protein sequence ID" value="ENSCJAP00000090607.1"/>
    <property type="gene ID" value="ENSCJAG00000070058.1"/>
</dbReference>
<reference evidence="1" key="3">
    <citation type="submission" date="2025-09" db="UniProtKB">
        <authorList>
            <consortium name="Ensembl"/>
        </authorList>
    </citation>
    <scope>IDENTIFICATION</scope>
</reference>
<dbReference type="AlphaFoldDB" id="A0A8I3X0K0"/>